<dbReference type="EMBL" id="MN739016">
    <property type="protein sequence ID" value="QHT35276.1"/>
    <property type="molecule type" value="Genomic_DNA"/>
</dbReference>
<dbReference type="AlphaFoldDB" id="A0A6C0F1B3"/>
<protein>
    <submittedName>
        <fullName evidence="1">Uncharacterized protein</fullName>
    </submittedName>
</protein>
<organism evidence="1">
    <name type="scientific">viral metagenome</name>
    <dbReference type="NCBI Taxonomy" id="1070528"/>
    <lineage>
        <taxon>unclassified sequences</taxon>
        <taxon>metagenomes</taxon>
        <taxon>organismal metagenomes</taxon>
    </lineage>
</organism>
<proteinExistence type="predicted"/>
<accession>A0A6C0F1B3</accession>
<reference evidence="1" key="1">
    <citation type="journal article" date="2020" name="Nature">
        <title>Giant virus diversity and host interactions through global metagenomics.</title>
        <authorList>
            <person name="Schulz F."/>
            <person name="Roux S."/>
            <person name="Paez-Espino D."/>
            <person name="Jungbluth S."/>
            <person name="Walsh D.A."/>
            <person name="Denef V.J."/>
            <person name="McMahon K.D."/>
            <person name="Konstantinidis K.T."/>
            <person name="Eloe-Fadrosh E.A."/>
            <person name="Kyrpides N.C."/>
            <person name="Woyke T."/>
        </authorList>
    </citation>
    <scope>NUCLEOTIDE SEQUENCE</scope>
    <source>
        <strain evidence="1">GVMAG-M-3300009180-1</strain>
    </source>
</reference>
<sequence length="124" mass="13653">MSAYCIMAKSTKRNQKKRKQTLKRKRGGCGCGKSMPILGGSPNLAELPIRYYYDYNDNPSYLSEQIKGGRRKKRKLNGGSSLSTGINSFGTFMGIPDAYRVITAAPTNDYIASTKYSTGNIPPI</sequence>
<name>A0A6C0F1B3_9ZZZZ</name>
<evidence type="ECO:0000313" key="1">
    <source>
        <dbReference type="EMBL" id="QHT35276.1"/>
    </source>
</evidence>